<dbReference type="OrthoDB" id="10637684at2759"/>
<keyword evidence="1" id="KW-0175">Coiled coil</keyword>
<keyword evidence="3" id="KW-1185">Reference proteome</keyword>
<proteinExistence type="predicted"/>
<protein>
    <submittedName>
        <fullName evidence="2">Uncharacterized protein</fullName>
    </submittedName>
</protein>
<name>A0A813M499_9BILA</name>
<feature type="coiled-coil region" evidence="1">
    <location>
        <begin position="623"/>
        <end position="658"/>
    </location>
</feature>
<dbReference type="Proteomes" id="UP000663879">
    <property type="component" value="Unassembled WGS sequence"/>
</dbReference>
<evidence type="ECO:0000256" key="1">
    <source>
        <dbReference type="SAM" id="Coils"/>
    </source>
</evidence>
<accession>A0A813M499</accession>
<gene>
    <name evidence="2" type="ORF">OXX778_LOCUS1015</name>
</gene>
<evidence type="ECO:0000313" key="2">
    <source>
        <dbReference type="EMBL" id="CAF0710759.1"/>
    </source>
</evidence>
<dbReference type="EMBL" id="CAJNOC010000058">
    <property type="protein sequence ID" value="CAF0710759.1"/>
    <property type="molecule type" value="Genomic_DNA"/>
</dbReference>
<sequence>MNNLSLIFKSDQILINCIFQPESINFNYQIQNIKSSINFKQEAYKYLCSLKLNVNSNFEIFNNSKQSKISFALINKCENTTSTRNRYLKSQFFDFLFSRSIEQINFCKVLLIGCPDGYVYWYPIVPTENSKISTNLNNFILFNTASPILLIDTFKIKEEKSPFDALIKSKSNETTNKNEENCLFAITKSGKFYSYHFKSEVSYKISILPHNIELCTKINHCKNDYLIYSNSSNEIFAILLEDCFKATNLKPKFLDKKDYLRKINKSEKDNVLLINLSNGTSEELDLSNFLTDKLRENKSSNVESRLADVSTVKDYLTKLTVKSNEIVSYQVKIDKLNLTLKQLNILQNIRFNTNENNYFEIKKKKNTDGRLNLKILNKNAFLEDNTDCYYLLSCLRFERFDSDLSNSFLWTSYLEPFRACKINMEQYLNFNFSRFSSSNMYPSRIKLYLIFDIVNFLNRNKSLNQNWNFDDYFQYENTIGEFSVPIYEDEFKLMDFMVSLISLKDSFKVKSSPSILLNILTNKKEMSERLNKLGKIWKSISVEGLVKNDIPLINHLKENLIGQEKLSRNFLFSDLGFNFEIKKVQDVLTYSLKMELQDSLGVFSGNYVQNFANLIFCKNNFILKESDDQFQKLQTNLTNNQKQILENLVSKIEELLAQKRLFLLDNNDSKNRIDIDDDYGSHFDNSKSEKSRFYSIETLLNLIEIYLNLRHCLYS</sequence>
<comment type="caution">
    <text evidence="2">The sequence shown here is derived from an EMBL/GenBank/DDBJ whole genome shotgun (WGS) entry which is preliminary data.</text>
</comment>
<organism evidence="2 3">
    <name type="scientific">Brachionus calyciflorus</name>
    <dbReference type="NCBI Taxonomy" id="104777"/>
    <lineage>
        <taxon>Eukaryota</taxon>
        <taxon>Metazoa</taxon>
        <taxon>Spiralia</taxon>
        <taxon>Gnathifera</taxon>
        <taxon>Rotifera</taxon>
        <taxon>Eurotatoria</taxon>
        <taxon>Monogononta</taxon>
        <taxon>Pseudotrocha</taxon>
        <taxon>Ploima</taxon>
        <taxon>Brachionidae</taxon>
        <taxon>Brachionus</taxon>
    </lineage>
</organism>
<evidence type="ECO:0000313" key="3">
    <source>
        <dbReference type="Proteomes" id="UP000663879"/>
    </source>
</evidence>
<reference evidence="2" key="1">
    <citation type="submission" date="2021-02" db="EMBL/GenBank/DDBJ databases">
        <authorList>
            <person name="Nowell W R."/>
        </authorList>
    </citation>
    <scope>NUCLEOTIDE SEQUENCE</scope>
    <source>
        <strain evidence="2">Ploen Becks lab</strain>
    </source>
</reference>
<dbReference type="AlphaFoldDB" id="A0A813M499"/>